<reference evidence="2 3" key="1">
    <citation type="submission" date="2016-08" db="EMBL/GenBank/DDBJ databases">
        <title>Novel Firmicute Genomes.</title>
        <authorList>
            <person name="Poppleton D.I."/>
            <person name="Gribaldo S."/>
        </authorList>
    </citation>
    <scope>NUCLEOTIDE SEQUENCE [LARGE SCALE GENOMIC DNA]</scope>
    <source>
        <strain evidence="2 3">RAOx-1</strain>
    </source>
</reference>
<protein>
    <recommendedName>
        <fullName evidence="1">AAA domain-containing protein</fullName>
    </recommendedName>
</protein>
<dbReference type="Pfam" id="PF13614">
    <property type="entry name" value="AAA_31"/>
    <property type="match status" value="1"/>
</dbReference>
<proteinExistence type="predicted"/>
<dbReference type="Gene3D" id="3.40.50.300">
    <property type="entry name" value="P-loop containing nucleotide triphosphate hydrolases"/>
    <property type="match status" value="1"/>
</dbReference>
<evidence type="ECO:0000313" key="2">
    <source>
        <dbReference type="EMBL" id="RKD24479.1"/>
    </source>
</evidence>
<keyword evidence="3" id="KW-1185">Reference proteome</keyword>
<name>A0A419SKK3_9BACL</name>
<dbReference type="Gene3D" id="3.40.50.2300">
    <property type="match status" value="1"/>
</dbReference>
<dbReference type="PANTHER" id="PTHR43384:SF13">
    <property type="entry name" value="SLR0110 PROTEIN"/>
    <property type="match status" value="1"/>
</dbReference>
<sequence length="381" mass="43187">MATMKTIALLAADTELAQSLEQLLEGLPEETRFQHAQEDLREIQRNQPDILILGSAHHETAIETVQQFLTLNPSTVIFYVSERSDFYGMREMMRVGAADYFVLPDEYPLLESALEKTVRLLNQQEQAAVPSFKKGRGKVLAFYSGKGGSGTTLLAASFAQTLRLESTARVLLIDLNMQYGGAEYYLGLESVRSLADLQPVIEEVNEGHLRNVAQTEKYSGLEVLLSPRDAEMAEQLNDEFVAKLLRASRLSYDYIILDLPSNMNAINLAALEEADRIYYVMNLDTPSLRTYKSVESLFLRLNLHLEDRLEILINKKSRENEITIQDIKSLVEQPISVELIRDERNVQKAVNMGEPLRKEVNEKKLVPLAREIRKWVAAVIE</sequence>
<dbReference type="PANTHER" id="PTHR43384">
    <property type="entry name" value="SEPTUM SITE-DETERMINING PROTEIN MIND HOMOLOG, CHLOROPLASTIC-RELATED"/>
    <property type="match status" value="1"/>
</dbReference>
<dbReference type="GO" id="GO:0005829">
    <property type="term" value="C:cytosol"/>
    <property type="evidence" value="ECO:0007669"/>
    <property type="project" value="TreeGrafter"/>
</dbReference>
<dbReference type="InterPro" id="IPR027417">
    <property type="entry name" value="P-loop_NTPase"/>
</dbReference>
<dbReference type="GO" id="GO:0016887">
    <property type="term" value="F:ATP hydrolysis activity"/>
    <property type="evidence" value="ECO:0007669"/>
    <property type="project" value="TreeGrafter"/>
</dbReference>
<evidence type="ECO:0000313" key="3">
    <source>
        <dbReference type="Proteomes" id="UP000284219"/>
    </source>
</evidence>
<dbReference type="Proteomes" id="UP000284219">
    <property type="component" value="Unassembled WGS sequence"/>
</dbReference>
<feature type="domain" description="AAA" evidence="1">
    <location>
        <begin position="138"/>
        <end position="290"/>
    </location>
</feature>
<dbReference type="RefSeq" id="WP_120189774.1">
    <property type="nucleotide sequence ID" value="NZ_MCHY01000008.1"/>
</dbReference>
<dbReference type="OrthoDB" id="2512803at2"/>
<accession>A0A419SKK3</accession>
<dbReference type="InterPro" id="IPR050625">
    <property type="entry name" value="ParA/MinD_ATPase"/>
</dbReference>
<organism evidence="2 3">
    <name type="scientific">Ammoniphilus oxalaticus</name>
    <dbReference type="NCBI Taxonomy" id="66863"/>
    <lineage>
        <taxon>Bacteria</taxon>
        <taxon>Bacillati</taxon>
        <taxon>Bacillota</taxon>
        <taxon>Bacilli</taxon>
        <taxon>Bacillales</taxon>
        <taxon>Paenibacillaceae</taxon>
        <taxon>Aneurinibacillus group</taxon>
        <taxon>Ammoniphilus</taxon>
    </lineage>
</organism>
<dbReference type="SUPFAM" id="SSF52172">
    <property type="entry name" value="CheY-like"/>
    <property type="match status" value="1"/>
</dbReference>
<gene>
    <name evidence="2" type="ORF">BEP19_08820</name>
</gene>
<comment type="caution">
    <text evidence="2">The sequence shown here is derived from an EMBL/GenBank/DDBJ whole genome shotgun (WGS) entry which is preliminary data.</text>
</comment>
<dbReference type="GO" id="GO:0051782">
    <property type="term" value="P:negative regulation of cell division"/>
    <property type="evidence" value="ECO:0007669"/>
    <property type="project" value="TreeGrafter"/>
</dbReference>
<dbReference type="GO" id="GO:0005524">
    <property type="term" value="F:ATP binding"/>
    <property type="evidence" value="ECO:0007669"/>
    <property type="project" value="TreeGrafter"/>
</dbReference>
<dbReference type="InterPro" id="IPR011006">
    <property type="entry name" value="CheY-like_superfamily"/>
</dbReference>
<evidence type="ECO:0000259" key="1">
    <source>
        <dbReference type="Pfam" id="PF13614"/>
    </source>
</evidence>
<dbReference type="EMBL" id="MCHY01000008">
    <property type="protein sequence ID" value="RKD24479.1"/>
    <property type="molecule type" value="Genomic_DNA"/>
</dbReference>
<dbReference type="AlphaFoldDB" id="A0A419SKK3"/>
<dbReference type="SUPFAM" id="SSF52540">
    <property type="entry name" value="P-loop containing nucleoside triphosphate hydrolases"/>
    <property type="match status" value="1"/>
</dbReference>
<dbReference type="GO" id="GO:0009898">
    <property type="term" value="C:cytoplasmic side of plasma membrane"/>
    <property type="evidence" value="ECO:0007669"/>
    <property type="project" value="TreeGrafter"/>
</dbReference>
<dbReference type="InterPro" id="IPR025669">
    <property type="entry name" value="AAA_dom"/>
</dbReference>